<evidence type="ECO:0000313" key="2">
    <source>
        <dbReference type="Proteomes" id="UP000660885"/>
    </source>
</evidence>
<comment type="caution">
    <text evidence="1">The sequence shown here is derived from an EMBL/GenBank/DDBJ whole genome shotgun (WGS) entry which is preliminary data.</text>
</comment>
<gene>
    <name evidence="1" type="ORF">JMJ56_28110</name>
</gene>
<dbReference type="EMBL" id="JAETWB010000038">
    <property type="protein sequence ID" value="MBL6081854.1"/>
    <property type="molecule type" value="Genomic_DNA"/>
</dbReference>
<accession>A0ABS1UB21</accession>
<dbReference type="RefSeq" id="WP_202835067.1">
    <property type="nucleotide sequence ID" value="NZ_JAETWB010000038.1"/>
</dbReference>
<evidence type="ECO:0000313" key="1">
    <source>
        <dbReference type="EMBL" id="MBL6081854.1"/>
    </source>
</evidence>
<name>A0ABS1UB21_9PROT</name>
<organism evidence="1 2">
    <name type="scientific">Belnapia arida</name>
    <dbReference type="NCBI Taxonomy" id="2804533"/>
    <lineage>
        <taxon>Bacteria</taxon>
        <taxon>Pseudomonadati</taxon>
        <taxon>Pseudomonadota</taxon>
        <taxon>Alphaproteobacteria</taxon>
        <taxon>Acetobacterales</taxon>
        <taxon>Roseomonadaceae</taxon>
        <taxon>Belnapia</taxon>
    </lineage>
</organism>
<sequence length="144" mass="15767">MNARAHISRVDVEDMSQVVDDAWGAVHALEVVVKASVGETSPEALALNYLAGELWHRLRDIRDSVETFTWRVELAEADNLREAIRRKLEARGVSTPEATGNALGMLPDKASALLSRDLWKEGEVALLEAAAARLGVRVPESARI</sequence>
<dbReference type="Proteomes" id="UP000660885">
    <property type="component" value="Unassembled WGS sequence"/>
</dbReference>
<proteinExistence type="predicted"/>
<reference evidence="1 2" key="1">
    <citation type="submission" date="2021-01" db="EMBL/GenBank/DDBJ databases">
        <title>Belnapia mucosa sp. nov. and Belnapia arida sp. nov., isolated from the Tabernas Desert (Almeria, Spain).</title>
        <authorList>
            <person name="Molina-Menor E."/>
            <person name="Vidal-Verdu A."/>
            <person name="Calonge A."/>
            <person name="Satari L."/>
            <person name="Pereto J."/>
            <person name="Porcar M."/>
        </authorList>
    </citation>
    <scope>NUCLEOTIDE SEQUENCE [LARGE SCALE GENOMIC DNA]</scope>
    <source>
        <strain evidence="1 2">T18</strain>
    </source>
</reference>
<protein>
    <submittedName>
        <fullName evidence="1">Uncharacterized protein</fullName>
    </submittedName>
</protein>
<keyword evidence="2" id="KW-1185">Reference proteome</keyword>